<dbReference type="EMBL" id="CP096574">
    <property type="protein sequence ID" value="UPU35099.1"/>
    <property type="molecule type" value="Genomic_DNA"/>
</dbReference>
<dbReference type="Proteomes" id="UP000831485">
    <property type="component" value="Chromosome"/>
</dbReference>
<reference evidence="5" key="3">
    <citation type="submission" date="2022-04" db="EMBL/GenBank/DDBJ databases">
        <authorList>
            <person name="Liu G."/>
        </authorList>
    </citation>
    <scope>NUCLEOTIDE SEQUENCE</scope>
    <source>
        <strain evidence="5">RG22</strain>
    </source>
</reference>
<dbReference type="InterPro" id="IPR004864">
    <property type="entry name" value="LEA_2"/>
</dbReference>
<reference evidence="6" key="1">
    <citation type="submission" date="2020-06" db="EMBL/GenBank/DDBJ databases">
        <title>Draft genomic sequecing of Geomonas sp. Red736.</title>
        <authorList>
            <person name="Itoh H."/>
            <person name="Xu Z.X."/>
            <person name="Ushijima N."/>
            <person name="Masuda Y."/>
            <person name="Shiratori Y."/>
            <person name="Senoo K."/>
        </authorList>
    </citation>
    <scope>NUCLEOTIDE SEQUENCE [LARGE SCALE GENOMIC DNA]</scope>
    <source>
        <strain evidence="6">Red736</strain>
    </source>
</reference>
<sequence length="164" mass="18140">MRKIVGILLVVVLLAGCNRLVNAPQVTVQDLNVVSVDPTGAGMELYLRVQNTNSFDVKLQGYSYDIKIMTLPLAKGGAREEINFPAHEETDVRIPIRITYADLLEILKRKPDPDKIPYQVAAGLDLETPVGQMTVPVKKSGTYAIPKKYRPAAIFGKIADFLKF</sequence>
<keyword evidence="7" id="KW-1185">Reference proteome</keyword>
<proteinExistence type="inferred from homology"/>
<accession>A0A6V8MZA6</accession>
<dbReference type="Gene3D" id="2.60.40.1820">
    <property type="match status" value="1"/>
</dbReference>
<dbReference type="EMBL" id="BLXY01000009">
    <property type="protein sequence ID" value="GFO65420.1"/>
    <property type="molecule type" value="Genomic_DNA"/>
</dbReference>
<dbReference type="AlphaFoldDB" id="A0A6V8MZA6"/>
<evidence type="ECO:0000256" key="1">
    <source>
        <dbReference type="ARBA" id="ARBA00005960"/>
    </source>
</evidence>
<evidence type="ECO:0000259" key="3">
    <source>
        <dbReference type="SMART" id="SM00769"/>
    </source>
</evidence>
<keyword evidence="4" id="KW-0449">Lipoprotein</keyword>
<organism evidence="4 6">
    <name type="scientific">Geomonas paludis</name>
    <dbReference type="NCBI Taxonomy" id="2740185"/>
    <lineage>
        <taxon>Bacteria</taxon>
        <taxon>Pseudomonadati</taxon>
        <taxon>Thermodesulfobacteriota</taxon>
        <taxon>Desulfuromonadia</taxon>
        <taxon>Geobacterales</taxon>
        <taxon>Geobacteraceae</taxon>
        <taxon>Geomonas</taxon>
    </lineage>
</organism>
<dbReference type="PANTHER" id="PTHR31459">
    <property type="match status" value="1"/>
</dbReference>
<feature type="signal peptide" evidence="2">
    <location>
        <begin position="1"/>
        <end position="23"/>
    </location>
</feature>
<feature type="domain" description="Water stress and hypersensitive response" evidence="3">
    <location>
        <begin position="26"/>
        <end position="142"/>
    </location>
</feature>
<dbReference type="RefSeq" id="WP_183349498.1">
    <property type="nucleotide sequence ID" value="NZ_BLXY01000009.1"/>
</dbReference>
<gene>
    <name evidence="4" type="ORF">GMPD_33390</name>
    <name evidence="5" type="ORF">M1B72_16815</name>
</gene>
<comment type="similarity">
    <text evidence="1">Belongs to the LEA type 2 family.</text>
</comment>
<dbReference type="SMART" id="SM00769">
    <property type="entry name" value="WHy"/>
    <property type="match status" value="1"/>
</dbReference>
<dbReference type="PROSITE" id="PS51257">
    <property type="entry name" value="PROKAR_LIPOPROTEIN"/>
    <property type="match status" value="1"/>
</dbReference>
<dbReference type="InterPro" id="IPR013990">
    <property type="entry name" value="WHy-dom"/>
</dbReference>
<evidence type="ECO:0000313" key="6">
    <source>
        <dbReference type="Proteomes" id="UP000568888"/>
    </source>
</evidence>
<dbReference type="SUPFAM" id="SSF117070">
    <property type="entry name" value="LEA14-like"/>
    <property type="match status" value="1"/>
</dbReference>
<dbReference type="InterPro" id="IPR045043">
    <property type="entry name" value="Lea14-like"/>
</dbReference>
<dbReference type="Proteomes" id="UP000568888">
    <property type="component" value="Unassembled WGS sequence"/>
</dbReference>
<dbReference type="GO" id="GO:0009269">
    <property type="term" value="P:response to desiccation"/>
    <property type="evidence" value="ECO:0007669"/>
    <property type="project" value="InterPro"/>
</dbReference>
<evidence type="ECO:0000313" key="4">
    <source>
        <dbReference type="EMBL" id="GFO65420.1"/>
    </source>
</evidence>
<name>A0A6V8MZA6_9BACT</name>
<evidence type="ECO:0000313" key="7">
    <source>
        <dbReference type="Proteomes" id="UP000831485"/>
    </source>
</evidence>
<dbReference type="PANTHER" id="PTHR31459:SF2">
    <property type="entry name" value="OS03G0843300 PROTEIN"/>
    <property type="match status" value="1"/>
</dbReference>
<evidence type="ECO:0000256" key="2">
    <source>
        <dbReference type="SAM" id="SignalP"/>
    </source>
</evidence>
<keyword evidence="2" id="KW-0732">Signal</keyword>
<dbReference type="Pfam" id="PF03168">
    <property type="entry name" value="LEA_2"/>
    <property type="match status" value="1"/>
</dbReference>
<protein>
    <submittedName>
        <fullName evidence="5">LEA type 2 family protein</fullName>
    </submittedName>
    <submittedName>
        <fullName evidence="4">WHy domain-containing lipoprotein</fullName>
    </submittedName>
</protein>
<feature type="chain" id="PRO_5027684021" evidence="2">
    <location>
        <begin position="24"/>
        <end position="164"/>
    </location>
</feature>
<evidence type="ECO:0000313" key="5">
    <source>
        <dbReference type="EMBL" id="UPU35099.1"/>
    </source>
</evidence>
<reference evidence="4" key="2">
    <citation type="journal article" date="2021" name="Int. J. Syst. Evol. Microbiol.">
        <title>Geomonas silvestris sp. nov., Geomonas paludis sp. nov. and Geomonas limicola sp. nov., isolated from terrestrial environments, and emended description of the genus Geomonas.</title>
        <authorList>
            <person name="Itoh H."/>
            <person name="Xu Z."/>
            <person name="Masuda Y."/>
            <person name="Ushijima N."/>
            <person name="Hayakawa C."/>
            <person name="Shiratori Y."/>
            <person name="Senoo K."/>
        </authorList>
    </citation>
    <scope>NUCLEOTIDE SEQUENCE</scope>
    <source>
        <strain evidence="4">Red736</strain>
    </source>
</reference>